<dbReference type="EMBL" id="LAZR01005096">
    <property type="protein sequence ID" value="KKN02887.1"/>
    <property type="molecule type" value="Genomic_DNA"/>
</dbReference>
<sequence length="157" mass="18031">MSDGNGKPAPEQPTKFNIIRFRGDPKTATTLSGHHVEKKSHVVVPNPMDIPDHRPVMVKMADYHMEHFVYVDPLFEKPLHPNDPSRYWWLMCTCGSKAQLVGLALSMLHEGLTRADLLFGKVTIDKIENLIVCEYYLWKLITENHGYHQGQDPKPWV</sequence>
<organism evidence="1">
    <name type="scientific">marine sediment metagenome</name>
    <dbReference type="NCBI Taxonomy" id="412755"/>
    <lineage>
        <taxon>unclassified sequences</taxon>
        <taxon>metagenomes</taxon>
        <taxon>ecological metagenomes</taxon>
    </lineage>
</organism>
<gene>
    <name evidence="1" type="ORF">LCGC14_1113280</name>
</gene>
<name>A0A0F9MU30_9ZZZZ</name>
<protein>
    <submittedName>
        <fullName evidence="1">Uncharacterized protein</fullName>
    </submittedName>
</protein>
<evidence type="ECO:0000313" key="1">
    <source>
        <dbReference type="EMBL" id="KKN02887.1"/>
    </source>
</evidence>
<dbReference type="AlphaFoldDB" id="A0A0F9MU30"/>
<reference evidence="1" key="1">
    <citation type="journal article" date="2015" name="Nature">
        <title>Complex archaea that bridge the gap between prokaryotes and eukaryotes.</title>
        <authorList>
            <person name="Spang A."/>
            <person name="Saw J.H."/>
            <person name="Jorgensen S.L."/>
            <person name="Zaremba-Niedzwiedzka K."/>
            <person name="Martijn J."/>
            <person name="Lind A.E."/>
            <person name="van Eijk R."/>
            <person name="Schleper C."/>
            <person name="Guy L."/>
            <person name="Ettema T.J."/>
        </authorList>
    </citation>
    <scope>NUCLEOTIDE SEQUENCE</scope>
</reference>
<accession>A0A0F9MU30</accession>
<proteinExistence type="predicted"/>
<comment type="caution">
    <text evidence="1">The sequence shown here is derived from an EMBL/GenBank/DDBJ whole genome shotgun (WGS) entry which is preliminary data.</text>
</comment>